<keyword evidence="3" id="KW-1185">Reference proteome</keyword>
<evidence type="ECO:0000313" key="2">
    <source>
        <dbReference type="EMBL" id="MFC4623403.1"/>
    </source>
</evidence>
<dbReference type="EMBL" id="JBHSEW010000016">
    <property type="protein sequence ID" value="MFC4623403.1"/>
    <property type="molecule type" value="Genomic_DNA"/>
</dbReference>
<proteinExistence type="inferred from homology"/>
<dbReference type="InterPro" id="IPR004323">
    <property type="entry name" value="Ion_tolerance_CutA"/>
</dbReference>
<evidence type="ECO:0000313" key="3">
    <source>
        <dbReference type="Proteomes" id="UP001595967"/>
    </source>
</evidence>
<evidence type="ECO:0000256" key="1">
    <source>
        <dbReference type="ARBA" id="ARBA00010169"/>
    </source>
</evidence>
<dbReference type="PANTHER" id="PTHR23419:SF8">
    <property type="entry name" value="FI09726P"/>
    <property type="match status" value="1"/>
</dbReference>
<reference evidence="3" key="1">
    <citation type="journal article" date="2019" name="Int. J. Syst. Evol. Microbiol.">
        <title>The Global Catalogue of Microorganisms (GCM) 10K type strain sequencing project: providing services to taxonomists for standard genome sequencing and annotation.</title>
        <authorList>
            <consortium name="The Broad Institute Genomics Platform"/>
            <consortium name="The Broad Institute Genome Sequencing Center for Infectious Disease"/>
            <person name="Wu L."/>
            <person name="Ma J."/>
        </authorList>
    </citation>
    <scope>NUCLEOTIDE SEQUENCE [LARGE SCALE GENOMIC DNA]</scope>
    <source>
        <strain evidence="3">JCM 11650</strain>
    </source>
</reference>
<dbReference type="Pfam" id="PF03091">
    <property type="entry name" value="CutA1"/>
    <property type="match status" value="1"/>
</dbReference>
<dbReference type="SUPFAM" id="SSF54913">
    <property type="entry name" value="GlnB-like"/>
    <property type="match status" value="1"/>
</dbReference>
<dbReference type="PANTHER" id="PTHR23419">
    <property type="entry name" value="DIVALENT CATION TOLERANCE CUTA-RELATED"/>
    <property type="match status" value="1"/>
</dbReference>
<comment type="similarity">
    <text evidence="1">Belongs to the CutA family.</text>
</comment>
<name>A0ABV9H1X2_9BURK</name>
<sequence length="116" mass="12292">MPSAPPAVQLLAVFTTVPDAASAGALAQAAIAQGLAACVQQDSVHSTYQWQGQMQSEPEVRLLFKTTTAAWPALQALIARLHPYEVPAIYALPVPHASASYARWVADQVAVNTDKP</sequence>
<protein>
    <submittedName>
        <fullName evidence="2">Divalent-cation tolerance protein CutA</fullName>
    </submittedName>
</protein>
<comment type="caution">
    <text evidence="2">The sequence shown here is derived from an EMBL/GenBank/DDBJ whole genome shotgun (WGS) entry which is preliminary data.</text>
</comment>
<organism evidence="2 3">
    <name type="scientific">Comamonas nitrativorans</name>
    <dbReference type="NCBI Taxonomy" id="108437"/>
    <lineage>
        <taxon>Bacteria</taxon>
        <taxon>Pseudomonadati</taxon>
        <taxon>Pseudomonadota</taxon>
        <taxon>Betaproteobacteria</taxon>
        <taxon>Burkholderiales</taxon>
        <taxon>Comamonadaceae</taxon>
        <taxon>Comamonas</taxon>
    </lineage>
</organism>
<gene>
    <name evidence="2" type="primary">cutA</name>
    <name evidence="2" type="ORF">ACFO3A_14485</name>
</gene>
<accession>A0ABV9H1X2</accession>
<dbReference type="RefSeq" id="WP_377727797.1">
    <property type="nucleotide sequence ID" value="NZ_JBHSEW010000016.1"/>
</dbReference>
<dbReference type="Gene3D" id="3.30.70.120">
    <property type="match status" value="1"/>
</dbReference>
<dbReference type="InterPro" id="IPR015867">
    <property type="entry name" value="N-reg_PII/ATP_PRibTrfase_C"/>
</dbReference>
<dbReference type="Proteomes" id="UP001595967">
    <property type="component" value="Unassembled WGS sequence"/>
</dbReference>
<dbReference type="InterPro" id="IPR011322">
    <property type="entry name" value="N-reg_PII-like_a/b"/>
</dbReference>